<evidence type="ECO:0008006" key="3">
    <source>
        <dbReference type="Google" id="ProtNLM"/>
    </source>
</evidence>
<gene>
    <name evidence="1" type="ORF">A2832_02430</name>
</gene>
<evidence type="ECO:0000313" key="1">
    <source>
        <dbReference type="EMBL" id="OHA90206.1"/>
    </source>
</evidence>
<protein>
    <recommendedName>
        <fullName evidence="3">DUF3800 domain-containing protein</fullName>
    </recommendedName>
</protein>
<organism evidence="1 2">
    <name type="scientific">Candidatus Zambryskibacteria bacterium RIFCSPHIGHO2_01_FULL_44_22b</name>
    <dbReference type="NCBI Taxonomy" id="1802737"/>
    <lineage>
        <taxon>Bacteria</taxon>
        <taxon>Candidatus Zambryskiibacteriota</taxon>
    </lineage>
</organism>
<dbReference type="Pfam" id="PF12686">
    <property type="entry name" value="DUF3800"/>
    <property type="match status" value="1"/>
</dbReference>
<dbReference type="Proteomes" id="UP000178538">
    <property type="component" value="Unassembled WGS sequence"/>
</dbReference>
<dbReference type="InterPro" id="IPR024524">
    <property type="entry name" value="DUF3800"/>
</dbReference>
<name>A0A1G2SYT2_9BACT</name>
<comment type="caution">
    <text evidence="1">The sequence shown here is derived from an EMBL/GenBank/DDBJ whole genome shotgun (WGS) entry which is preliminary data.</text>
</comment>
<dbReference type="EMBL" id="MHVG01000020">
    <property type="protein sequence ID" value="OHA90206.1"/>
    <property type="molecule type" value="Genomic_DNA"/>
</dbReference>
<accession>A0A1G2SYT2</accession>
<reference evidence="1 2" key="1">
    <citation type="journal article" date="2016" name="Nat. Commun.">
        <title>Thousands of microbial genomes shed light on interconnected biogeochemical processes in an aquifer system.</title>
        <authorList>
            <person name="Anantharaman K."/>
            <person name="Brown C.T."/>
            <person name="Hug L.A."/>
            <person name="Sharon I."/>
            <person name="Castelle C.J."/>
            <person name="Probst A.J."/>
            <person name="Thomas B.C."/>
            <person name="Singh A."/>
            <person name="Wilkins M.J."/>
            <person name="Karaoz U."/>
            <person name="Brodie E.L."/>
            <person name="Williams K.H."/>
            <person name="Hubbard S.S."/>
            <person name="Banfield J.F."/>
        </authorList>
    </citation>
    <scope>NUCLEOTIDE SEQUENCE [LARGE SCALE GENOMIC DNA]</scope>
</reference>
<sequence>MICIDESGDSGDKGGRYFVIAAVESSNPKRLKNLVKHFCAQKKIKEIKGSLLEVPERQALLNSLNYADDYQVSYLILDKKHFQRKDILGQNVLFNYLASFVCEDIFRRATSEITLCFDNRTVRTTSKYSLPDYLKAKSIEWNVVHNINVHFPESHDHTGIQITDLIANTIYRSYKYNQPHFYKQISILKSIKFPYQQFGK</sequence>
<proteinExistence type="predicted"/>
<dbReference type="AlphaFoldDB" id="A0A1G2SYT2"/>
<evidence type="ECO:0000313" key="2">
    <source>
        <dbReference type="Proteomes" id="UP000178538"/>
    </source>
</evidence>